<evidence type="ECO:0000256" key="1">
    <source>
        <dbReference type="SAM" id="Phobius"/>
    </source>
</evidence>
<organism evidence="2">
    <name type="scientific">Rhizophora mucronata</name>
    <name type="common">Asiatic mangrove</name>
    <dbReference type="NCBI Taxonomy" id="61149"/>
    <lineage>
        <taxon>Eukaryota</taxon>
        <taxon>Viridiplantae</taxon>
        <taxon>Streptophyta</taxon>
        <taxon>Embryophyta</taxon>
        <taxon>Tracheophyta</taxon>
        <taxon>Spermatophyta</taxon>
        <taxon>Magnoliopsida</taxon>
        <taxon>eudicotyledons</taxon>
        <taxon>Gunneridae</taxon>
        <taxon>Pentapetalae</taxon>
        <taxon>rosids</taxon>
        <taxon>fabids</taxon>
        <taxon>Malpighiales</taxon>
        <taxon>Rhizophoraceae</taxon>
        <taxon>Rhizophora</taxon>
    </lineage>
</organism>
<keyword evidence="1" id="KW-0472">Membrane</keyword>
<feature type="transmembrane region" description="Helical" evidence="1">
    <location>
        <begin position="12"/>
        <end position="32"/>
    </location>
</feature>
<proteinExistence type="predicted"/>
<keyword evidence="1" id="KW-0812">Transmembrane</keyword>
<accession>A0A2P2R5A5</accession>
<protein>
    <submittedName>
        <fullName evidence="2">Uncharacterized protein</fullName>
    </submittedName>
</protein>
<dbReference type="EMBL" id="GGEC01093942">
    <property type="protein sequence ID" value="MBX74426.1"/>
    <property type="molecule type" value="Transcribed_RNA"/>
</dbReference>
<name>A0A2P2R5A5_RHIMU</name>
<dbReference type="AlphaFoldDB" id="A0A2P2R5A5"/>
<sequence length="50" mass="5955">MSFRGVDWKWVLFRFLFSPFVCGIFRDCFKVGTGFGSLMKRRVVHYLCVD</sequence>
<evidence type="ECO:0000313" key="2">
    <source>
        <dbReference type="EMBL" id="MBX74426.1"/>
    </source>
</evidence>
<reference evidence="2" key="1">
    <citation type="submission" date="2018-02" db="EMBL/GenBank/DDBJ databases">
        <title>Rhizophora mucronata_Transcriptome.</title>
        <authorList>
            <person name="Meera S.P."/>
            <person name="Sreeshan A."/>
            <person name="Augustine A."/>
        </authorList>
    </citation>
    <scope>NUCLEOTIDE SEQUENCE</scope>
    <source>
        <tissue evidence="2">Leaf</tissue>
    </source>
</reference>
<keyword evidence="1" id="KW-1133">Transmembrane helix</keyword>